<dbReference type="Proteomes" id="UP000286947">
    <property type="component" value="Unassembled WGS sequence"/>
</dbReference>
<comment type="caution">
    <text evidence="2">The sequence shown here is derived from an EMBL/GenBank/DDBJ whole genome shotgun (WGS) entry which is preliminary data.</text>
</comment>
<proteinExistence type="predicted"/>
<keyword evidence="3" id="KW-1185">Reference proteome</keyword>
<name>A0A433SFD4_9BURK</name>
<reference evidence="2 3" key="1">
    <citation type="submission" date="2018-01" db="EMBL/GenBank/DDBJ databases">
        <title>Saezia sanguinis gen. nov., sp. nov., in the order Burkholderiales isolated from human blood.</title>
        <authorList>
            <person name="Medina-Pascual M.J."/>
            <person name="Valdezate S."/>
            <person name="Monzon S."/>
            <person name="Cuesta I."/>
            <person name="Carrasco G."/>
            <person name="Villalon P."/>
            <person name="Saez-Nieto J.A."/>
        </authorList>
    </citation>
    <scope>NUCLEOTIDE SEQUENCE [LARGE SCALE GENOMIC DNA]</scope>
    <source>
        <strain evidence="2 3">CNM695-12</strain>
    </source>
</reference>
<dbReference type="NCBIfam" id="TIGR03764">
    <property type="entry name" value="ICE_PFGI_1_parB"/>
    <property type="match status" value="1"/>
</dbReference>
<dbReference type="AlphaFoldDB" id="A0A433SFD4"/>
<feature type="region of interest" description="Disordered" evidence="1">
    <location>
        <begin position="1"/>
        <end position="23"/>
    </location>
</feature>
<evidence type="ECO:0000313" key="3">
    <source>
        <dbReference type="Proteomes" id="UP000286947"/>
    </source>
</evidence>
<evidence type="ECO:0000256" key="1">
    <source>
        <dbReference type="SAM" id="MobiDB-lite"/>
    </source>
</evidence>
<dbReference type="OrthoDB" id="7656008at2"/>
<sequence>MNDKTLSTSLLAGNFDRQSPDAQTLSDPIADTFMVVTLDQLRPYDRNPRLTKNPRYDELSASIRQRGLDSAPPITRRPGETHYIIRNGGNTRLEILNELWKETRDEKYFRIGCMFKPWQGEIVALTGHLAEGELHGELTFIEKALGVQEARNLLTQELGHDITQKELSQKLSENGFPISQTLISRMNDTITYLLPAIPNALYGGLGGRGISNLLSLKNAVIRTWLKYTTPKATFSVEEATEMFQEILAVFDHQPEHFEFNRIKDEIIGRLAEHFQTTYDLMALEVSEDESRQRALNTPPTIHADAAENSSNPAFFENTPKPLVSNNNDITSSSAVLPIKTDKSADKPAAAGAHFIGLSSEEPLPQSQENSRVKNIQNLVVQSLEQNTEDIPGQNAHSLPAYADGLYPVTDIWLINPAQNTPDWIKIAIIQLVREIADVYGLAQHIEENNSILGYQCQLVESTSIGCTVLTFLNALNADATTNYSVELSALLIGKTAHQEPPCLSDTSLIKVFRLIRLSRRLIELNNINEPLAN</sequence>
<protein>
    <submittedName>
        <fullName evidence="2">Uncharacterized protein</fullName>
    </submittedName>
</protein>
<gene>
    <name evidence="2" type="ORF">CUZ56_01390</name>
</gene>
<evidence type="ECO:0000313" key="2">
    <source>
        <dbReference type="EMBL" id="RUS67445.1"/>
    </source>
</evidence>
<dbReference type="InterPro" id="IPR036086">
    <property type="entry name" value="ParB/Sulfiredoxin_sf"/>
</dbReference>
<organism evidence="2 3">
    <name type="scientific">Saezia sanguinis</name>
    <dbReference type="NCBI Taxonomy" id="1965230"/>
    <lineage>
        <taxon>Bacteria</taxon>
        <taxon>Pseudomonadati</taxon>
        <taxon>Pseudomonadota</taxon>
        <taxon>Betaproteobacteria</taxon>
        <taxon>Burkholderiales</taxon>
        <taxon>Saeziaceae</taxon>
        <taxon>Saezia</taxon>
    </lineage>
</organism>
<accession>A0A433SFD4</accession>
<dbReference type="RefSeq" id="WP_126979485.1">
    <property type="nucleotide sequence ID" value="NZ_PQSP01000002.1"/>
</dbReference>
<dbReference type="EMBL" id="PQSP01000002">
    <property type="protein sequence ID" value="RUS67445.1"/>
    <property type="molecule type" value="Genomic_DNA"/>
</dbReference>
<dbReference type="SUPFAM" id="SSF110849">
    <property type="entry name" value="ParB/Sulfiredoxin"/>
    <property type="match status" value="1"/>
</dbReference>
<dbReference type="InterPro" id="IPR022304">
    <property type="entry name" value="ICE_PFGI_1_ParB"/>
</dbReference>